<reference evidence="3 4" key="1">
    <citation type="submission" date="2023-01" db="EMBL/GenBank/DDBJ databases">
        <title>Analysis of 21 Apiospora genomes using comparative genomics revels a genus with tremendous synthesis potential of carbohydrate active enzymes and secondary metabolites.</title>
        <authorList>
            <person name="Sorensen T."/>
        </authorList>
    </citation>
    <scope>NUCLEOTIDE SEQUENCE [LARGE SCALE GENOMIC DNA]</scope>
    <source>
        <strain evidence="3 4">CBS 20057</strain>
    </source>
</reference>
<evidence type="ECO:0000313" key="4">
    <source>
        <dbReference type="Proteomes" id="UP001396898"/>
    </source>
</evidence>
<name>A0ABR1SSB1_9PEZI</name>
<keyword evidence="2" id="KW-0812">Transmembrane</keyword>
<gene>
    <name evidence="3" type="ORF">PG991_000554</name>
</gene>
<evidence type="ECO:0000256" key="2">
    <source>
        <dbReference type="SAM" id="Phobius"/>
    </source>
</evidence>
<protein>
    <submittedName>
        <fullName evidence="3">Uncharacterized protein</fullName>
    </submittedName>
</protein>
<feature type="transmembrane region" description="Helical" evidence="2">
    <location>
        <begin position="94"/>
        <end position="119"/>
    </location>
</feature>
<evidence type="ECO:0000256" key="1">
    <source>
        <dbReference type="SAM" id="MobiDB-lite"/>
    </source>
</evidence>
<keyword evidence="4" id="KW-1185">Reference proteome</keyword>
<sequence>MPAVAAPSGPRILNDEIACTAELLAKDIINFTDSNACDPREVRGYASRFIYDIVLLRKDTVIWHTVCDDLIYLVDVTDIRDPYWFFRAAKFVHYCMWVLVICLTAIAHGGLSFILIFLLPSTRNKKVLGELLHEIDADMKSYCNYQFDESVGYLKMAVCCVWAAMLMPPGMYLIVRSDEMSKIDIDKWEVGQILATLTWVPVMVEMARIAAIGLRAMGFRDVATEKKGKLPVYKPEMSAATTTSCGGHRSEFSENETPPVPLSYKPPHPSLTTAG</sequence>
<keyword evidence="2" id="KW-0472">Membrane</keyword>
<dbReference type="EMBL" id="JAQQWI010000002">
    <property type="protein sequence ID" value="KAK8037208.1"/>
    <property type="molecule type" value="Genomic_DNA"/>
</dbReference>
<feature type="compositionally biased region" description="Pro residues" evidence="1">
    <location>
        <begin position="258"/>
        <end position="269"/>
    </location>
</feature>
<organism evidence="3 4">
    <name type="scientific">Apiospora marii</name>
    <dbReference type="NCBI Taxonomy" id="335849"/>
    <lineage>
        <taxon>Eukaryota</taxon>
        <taxon>Fungi</taxon>
        <taxon>Dikarya</taxon>
        <taxon>Ascomycota</taxon>
        <taxon>Pezizomycotina</taxon>
        <taxon>Sordariomycetes</taxon>
        <taxon>Xylariomycetidae</taxon>
        <taxon>Amphisphaeriales</taxon>
        <taxon>Apiosporaceae</taxon>
        <taxon>Apiospora</taxon>
    </lineage>
</organism>
<feature type="transmembrane region" description="Helical" evidence="2">
    <location>
        <begin position="153"/>
        <end position="175"/>
    </location>
</feature>
<dbReference type="Proteomes" id="UP001396898">
    <property type="component" value="Unassembled WGS sequence"/>
</dbReference>
<evidence type="ECO:0000313" key="3">
    <source>
        <dbReference type="EMBL" id="KAK8037208.1"/>
    </source>
</evidence>
<comment type="caution">
    <text evidence="3">The sequence shown here is derived from an EMBL/GenBank/DDBJ whole genome shotgun (WGS) entry which is preliminary data.</text>
</comment>
<keyword evidence="2" id="KW-1133">Transmembrane helix</keyword>
<proteinExistence type="predicted"/>
<accession>A0ABR1SSB1</accession>
<feature type="region of interest" description="Disordered" evidence="1">
    <location>
        <begin position="238"/>
        <end position="275"/>
    </location>
</feature>